<gene>
    <name evidence="3" type="ORF">SAMN04488552_0054</name>
</gene>
<dbReference type="Pfam" id="PF18294">
    <property type="entry name" value="Pept_S41_N"/>
    <property type="match status" value="1"/>
</dbReference>
<dbReference type="InterPro" id="IPR029045">
    <property type="entry name" value="ClpP/crotonase-like_dom_sf"/>
</dbReference>
<accession>A0A1H1KSX4</accession>
<dbReference type="PROSITE" id="PS50106">
    <property type="entry name" value="PDZ"/>
    <property type="match status" value="1"/>
</dbReference>
<feature type="domain" description="PDZ" evidence="2">
    <location>
        <begin position="114"/>
        <end position="176"/>
    </location>
</feature>
<dbReference type="InterPro" id="IPR001478">
    <property type="entry name" value="PDZ"/>
</dbReference>
<evidence type="ECO:0000259" key="2">
    <source>
        <dbReference type="PROSITE" id="PS50106"/>
    </source>
</evidence>
<dbReference type="Gene3D" id="3.90.226.10">
    <property type="entry name" value="2-enoyl-CoA Hydratase, Chain A, domain 1"/>
    <property type="match status" value="1"/>
</dbReference>
<reference evidence="3 4" key="1">
    <citation type="submission" date="2016-10" db="EMBL/GenBank/DDBJ databases">
        <authorList>
            <person name="Varghese N."/>
            <person name="Submissions S."/>
        </authorList>
    </citation>
    <scope>NUCLEOTIDE SEQUENCE [LARGE SCALE GENOMIC DNA]</scope>
    <source>
        <strain evidence="3 4">Mar_2010_102</strain>
    </source>
</reference>
<dbReference type="Pfam" id="PF17820">
    <property type="entry name" value="PDZ_6"/>
    <property type="match status" value="1"/>
</dbReference>
<feature type="chain" id="PRO_5009252746" evidence="1">
    <location>
        <begin position="23"/>
        <end position="498"/>
    </location>
</feature>
<keyword evidence="3" id="KW-0645">Protease</keyword>
<dbReference type="EMBL" id="LT629745">
    <property type="protein sequence ID" value="SDR65120.1"/>
    <property type="molecule type" value="Genomic_DNA"/>
</dbReference>
<dbReference type="Gene3D" id="3.30.750.170">
    <property type="match status" value="1"/>
</dbReference>
<dbReference type="PANTHER" id="PTHR32060">
    <property type="entry name" value="TAIL-SPECIFIC PROTEASE"/>
    <property type="match status" value="1"/>
</dbReference>
<dbReference type="InterPro" id="IPR041613">
    <property type="entry name" value="Pept_S41_N"/>
</dbReference>
<dbReference type="GO" id="GO:0008236">
    <property type="term" value="F:serine-type peptidase activity"/>
    <property type="evidence" value="ECO:0007669"/>
    <property type="project" value="InterPro"/>
</dbReference>
<dbReference type="Pfam" id="PF03572">
    <property type="entry name" value="Peptidase_S41"/>
    <property type="match status" value="1"/>
</dbReference>
<sequence length="498" mass="56044">MKIYKFLLLTILSFGLFTSCSDDDSPGPKSTELPGEEPNSSVQLEVKDFVWKAMNNIYVYKSDVPVLGDSYFSTQNELNDYLEDWDSPEDLFYEGLRSDQDRFSWVVDDYEILESQLQATNKSAGFKYDWARVPNSDTRLVAFVVYVSPNGPADQAGLKRGDYITEVNGQTITIDNYRNGIFNPDNLNLGLSVIEEGQAVSSGDPISITKNVFKEETIPVKKVFTQDGVKIGYILLSTFLGERGVDDARLNDVFGEFKSENIEELIVDVRYNQGGWSDFSSDLGSMVTGQFENKIFTKQQWNDTYQTYFEEENPERLVSRFDSKVINGDEINSLNLNKVYVIATGRSYSASESFIIGLEPYIDVIHIGTATGGKFQGSVTMYDGDNFGKTNINTNHKYAIQPLVYKYANANGYTDFVNGLEPDVIIEEYPSTLGQLGDLDEPLLSEAISQITGVRSQIPEEINRWESGNLKVESEKGYFIHSPEPFNGLSRKKSIFIK</sequence>
<dbReference type="GO" id="GO:0007165">
    <property type="term" value="P:signal transduction"/>
    <property type="evidence" value="ECO:0007669"/>
    <property type="project" value="TreeGrafter"/>
</dbReference>
<dbReference type="PANTHER" id="PTHR32060:SF30">
    <property type="entry name" value="CARBOXY-TERMINAL PROCESSING PROTEASE CTPA"/>
    <property type="match status" value="1"/>
</dbReference>
<dbReference type="SUPFAM" id="SSF52096">
    <property type="entry name" value="ClpP/crotonase"/>
    <property type="match status" value="1"/>
</dbReference>
<proteinExistence type="predicted"/>
<evidence type="ECO:0000313" key="4">
    <source>
        <dbReference type="Proteomes" id="UP000198858"/>
    </source>
</evidence>
<name>A0A1H1KSX4_9FLAO</name>
<dbReference type="InterPro" id="IPR041489">
    <property type="entry name" value="PDZ_6"/>
</dbReference>
<keyword evidence="4" id="KW-1185">Reference proteome</keyword>
<dbReference type="STRING" id="1250231.SAMN04488552_0054"/>
<feature type="signal peptide" evidence="1">
    <location>
        <begin position="1"/>
        <end position="22"/>
    </location>
</feature>
<dbReference type="Proteomes" id="UP000198858">
    <property type="component" value="Chromosome I"/>
</dbReference>
<dbReference type="GO" id="GO:0004175">
    <property type="term" value="F:endopeptidase activity"/>
    <property type="evidence" value="ECO:0007669"/>
    <property type="project" value="TreeGrafter"/>
</dbReference>
<dbReference type="Gene3D" id="2.30.42.10">
    <property type="match status" value="1"/>
</dbReference>
<dbReference type="RefSeq" id="WP_089660812.1">
    <property type="nucleotide sequence ID" value="NZ_LT629745.1"/>
</dbReference>
<dbReference type="GO" id="GO:0030288">
    <property type="term" value="C:outer membrane-bounded periplasmic space"/>
    <property type="evidence" value="ECO:0007669"/>
    <property type="project" value="TreeGrafter"/>
</dbReference>
<dbReference type="GO" id="GO:0006508">
    <property type="term" value="P:proteolysis"/>
    <property type="evidence" value="ECO:0007669"/>
    <property type="project" value="UniProtKB-KW"/>
</dbReference>
<dbReference type="CDD" id="cd07561">
    <property type="entry name" value="Peptidase_S41_CPP_like"/>
    <property type="match status" value="1"/>
</dbReference>
<keyword evidence="1" id="KW-0732">Signal</keyword>
<protein>
    <submittedName>
        <fullName evidence="3">C-terminal processing protease CtpA/Prc, contains a PDZ domain</fullName>
    </submittedName>
</protein>
<evidence type="ECO:0000256" key="1">
    <source>
        <dbReference type="SAM" id="SignalP"/>
    </source>
</evidence>
<dbReference type="SUPFAM" id="SSF50156">
    <property type="entry name" value="PDZ domain-like"/>
    <property type="match status" value="1"/>
</dbReference>
<dbReference type="InterPro" id="IPR036034">
    <property type="entry name" value="PDZ_sf"/>
</dbReference>
<keyword evidence="3" id="KW-0378">Hydrolase</keyword>
<dbReference type="PROSITE" id="PS51257">
    <property type="entry name" value="PROKAR_LIPOPROTEIN"/>
    <property type="match status" value="1"/>
</dbReference>
<dbReference type="InterPro" id="IPR005151">
    <property type="entry name" value="Tail-specific_protease"/>
</dbReference>
<evidence type="ECO:0000313" key="3">
    <source>
        <dbReference type="EMBL" id="SDR65120.1"/>
    </source>
</evidence>
<dbReference type="AlphaFoldDB" id="A0A1H1KSX4"/>
<organism evidence="3 4">
    <name type="scientific">Christiangramia echinicola</name>
    <dbReference type="NCBI Taxonomy" id="279359"/>
    <lineage>
        <taxon>Bacteria</taxon>
        <taxon>Pseudomonadati</taxon>
        <taxon>Bacteroidota</taxon>
        <taxon>Flavobacteriia</taxon>
        <taxon>Flavobacteriales</taxon>
        <taxon>Flavobacteriaceae</taxon>
        <taxon>Christiangramia</taxon>
    </lineage>
</organism>